<dbReference type="GO" id="GO:0006825">
    <property type="term" value="P:copper ion transport"/>
    <property type="evidence" value="ECO:0007669"/>
    <property type="project" value="InterPro"/>
</dbReference>
<protein>
    <recommendedName>
        <fullName evidence="2">HMA domain-containing protein</fullName>
    </recommendedName>
</protein>
<feature type="domain" description="HMA" evidence="2">
    <location>
        <begin position="40"/>
        <end position="106"/>
    </location>
</feature>
<evidence type="ECO:0000259" key="2">
    <source>
        <dbReference type="PROSITE" id="PS50846"/>
    </source>
</evidence>
<dbReference type="PROSITE" id="PS50846">
    <property type="entry name" value="HMA_2"/>
    <property type="match status" value="1"/>
</dbReference>
<keyword evidence="1" id="KW-0479">Metal-binding</keyword>
<sequence>MTTESRPTLPLASTGCSCCAPSTTDDREVSAPPTAELSTRTVSYAVEGMTCGHCVGTVIEAIKALEGVEDVRIDLQAGGVSTATVTGSPTSAAVRIAIEDAGYSLARS</sequence>
<dbReference type="PROSITE" id="PS01047">
    <property type="entry name" value="HMA_1"/>
    <property type="match status" value="1"/>
</dbReference>
<evidence type="ECO:0000256" key="1">
    <source>
        <dbReference type="ARBA" id="ARBA00022723"/>
    </source>
</evidence>
<organism evidence="3 4">
    <name type="scientific">Nesterenkonia jeotgali</name>
    <dbReference type="NCBI Taxonomy" id="317018"/>
    <lineage>
        <taxon>Bacteria</taxon>
        <taxon>Bacillati</taxon>
        <taxon>Actinomycetota</taxon>
        <taxon>Actinomycetes</taxon>
        <taxon>Micrococcales</taxon>
        <taxon>Micrococcaceae</taxon>
        <taxon>Nesterenkonia</taxon>
    </lineage>
</organism>
<dbReference type="CDD" id="cd00371">
    <property type="entry name" value="HMA"/>
    <property type="match status" value="1"/>
</dbReference>
<dbReference type="OrthoDB" id="9813965at2"/>
<dbReference type="InterPro" id="IPR036163">
    <property type="entry name" value="HMA_dom_sf"/>
</dbReference>
<dbReference type="Proteomes" id="UP000054023">
    <property type="component" value="Unassembled WGS sequence"/>
</dbReference>
<accession>A0A0W8IHS6</accession>
<name>A0A0W8IHS6_9MICC</name>
<dbReference type="PROSITE" id="PS51257">
    <property type="entry name" value="PROKAR_LIPOPROTEIN"/>
    <property type="match status" value="1"/>
</dbReference>
<dbReference type="AlphaFoldDB" id="A0A0W8IHS6"/>
<dbReference type="InterPro" id="IPR006121">
    <property type="entry name" value="HMA_dom"/>
</dbReference>
<dbReference type="SUPFAM" id="SSF55008">
    <property type="entry name" value="HMA, heavy metal-associated domain"/>
    <property type="match status" value="1"/>
</dbReference>
<reference evidence="4" key="1">
    <citation type="submission" date="2015-12" db="EMBL/GenBank/DDBJ databases">
        <authorList>
            <person name="Nair G.R."/>
            <person name="Kaur G."/>
            <person name="Mayilraj S."/>
        </authorList>
    </citation>
    <scope>NUCLEOTIDE SEQUENCE [LARGE SCALE GENOMIC DNA]</scope>
    <source>
        <strain evidence="4">CD08_7</strain>
    </source>
</reference>
<dbReference type="GO" id="GO:0005507">
    <property type="term" value="F:copper ion binding"/>
    <property type="evidence" value="ECO:0007669"/>
    <property type="project" value="InterPro"/>
</dbReference>
<proteinExistence type="predicted"/>
<dbReference type="RefSeq" id="WP_058887749.1">
    <property type="nucleotide sequence ID" value="NZ_LQBM01000002.1"/>
</dbReference>
<comment type="caution">
    <text evidence="3">The sequence shown here is derived from an EMBL/GenBank/DDBJ whole genome shotgun (WGS) entry which is preliminary data.</text>
</comment>
<keyword evidence="4" id="KW-1185">Reference proteome</keyword>
<dbReference type="PRINTS" id="PR00944">
    <property type="entry name" value="CUEXPORT"/>
</dbReference>
<evidence type="ECO:0000313" key="4">
    <source>
        <dbReference type="Proteomes" id="UP000054023"/>
    </source>
</evidence>
<dbReference type="EMBL" id="LQBM01000002">
    <property type="protein sequence ID" value="KUG59516.1"/>
    <property type="molecule type" value="Genomic_DNA"/>
</dbReference>
<evidence type="ECO:0000313" key="3">
    <source>
        <dbReference type="EMBL" id="KUG59516.1"/>
    </source>
</evidence>
<dbReference type="InterPro" id="IPR000428">
    <property type="entry name" value="Cu-bd"/>
</dbReference>
<dbReference type="Gene3D" id="3.30.70.100">
    <property type="match status" value="1"/>
</dbReference>
<gene>
    <name evidence="3" type="ORF">AVL63_10230</name>
</gene>
<dbReference type="STRING" id="317018.AVL63_10230"/>
<dbReference type="Pfam" id="PF00403">
    <property type="entry name" value="HMA"/>
    <property type="match status" value="1"/>
</dbReference>
<dbReference type="InterPro" id="IPR017969">
    <property type="entry name" value="Heavy-metal-associated_CS"/>
</dbReference>